<comment type="caution">
    <text evidence="1">The sequence shown here is derived from an EMBL/GenBank/DDBJ whole genome shotgun (WGS) entry which is preliminary data.</text>
</comment>
<dbReference type="InterPro" id="IPR021439">
    <property type="entry name" value="DUF3088"/>
</dbReference>
<sequence length="115" mass="12528">MSRDRIFLIEPGFEDPKRPGERFVCPHCNAIEGLLAAFPDLAARLDVQRVPFPRPRLPVIAAVGEANQALPVLVLGDEAPPPADAAVYEGARFVVGSGRIIELLAERHGFPRLHS</sequence>
<gene>
    <name evidence="1" type="ORF">BWR60_00805</name>
</gene>
<dbReference type="Pfam" id="PF11287">
    <property type="entry name" value="DUF3088"/>
    <property type="match status" value="1"/>
</dbReference>
<protein>
    <recommendedName>
        <fullName evidence="3">DUF3088 domain-containing protein</fullName>
    </recommendedName>
</protein>
<dbReference type="RefSeq" id="WP_088149099.1">
    <property type="nucleotide sequence ID" value="NZ_NHON01000001.1"/>
</dbReference>
<name>A0A211ZV07_9PROT</name>
<keyword evidence="2" id="KW-1185">Reference proteome</keyword>
<evidence type="ECO:0000313" key="2">
    <source>
        <dbReference type="Proteomes" id="UP000196655"/>
    </source>
</evidence>
<reference evidence="2" key="1">
    <citation type="submission" date="2017-05" db="EMBL/GenBank/DDBJ databases">
        <authorList>
            <person name="Macchi M."/>
            <person name="Festa S."/>
            <person name="Coppotelli B.M."/>
            <person name="Morelli I.S."/>
        </authorList>
    </citation>
    <scope>NUCLEOTIDE SEQUENCE [LARGE SCALE GENOMIC DNA]</scope>
    <source>
        <strain evidence="2">I</strain>
    </source>
</reference>
<accession>A0A211ZV07</accession>
<dbReference type="AlphaFoldDB" id="A0A211ZV07"/>
<dbReference type="OrthoDB" id="1356145at2"/>
<evidence type="ECO:0000313" key="1">
    <source>
        <dbReference type="EMBL" id="OWJ69110.1"/>
    </source>
</evidence>
<proteinExistence type="predicted"/>
<dbReference type="Proteomes" id="UP000196655">
    <property type="component" value="Unassembled WGS sequence"/>
</dbReference>
<dbReference type="EMBL" id="NHON01000001">
    <property type="protein sequence ID" value="OWJ69110.1"/>
    <property type="molecule type" value="Genomic_DNA"/>
</dbReference>
<evidence type="ECO:0008006" key="3">
    <source>
        <dbReference type="Google" id="ProtNLM"/>
    </source>
</evidence>
<organism evidence="1 2">
    <name type="scientific">Inquilinus limosus</name>
    <dbReference type="NCBI Taxonomy" id="171674"/>
    <lineage>
        <taxon>Bacteria</taxon>
        <taxon>Pseudomonadati</taxon>
        <taxon>Pseudomonadota</taxon>
        <taxon>Alphaproteobacteria</taxon>
        <taxon>Rhodospirillales</taxon>
        <taxon>Rhodospirillaceae</taxon>
        <taxon>Inquilinus</taxon>
    </lineage>
</organism>